<protein>
    <recommendedName>
        <fullName evidence="3">HNH endonuclease</fullName>
    </recommendedName>
</protein>
<evidence type="ECO:0008006" key="3">
    <source>
        <dbReference type="Google" id="ProtNLM"/>
    </source>
</evidence>
<organism evidence="1 2">
    <name type="scientific">Deinococcus navajonensis</name>
    <dbReference type="NCBI Taxonomy" id="309884"/>
    <lineage>
        <taxon>Bacteria</taxon>
        <taxon>Thermotogati</taxon>
        <taxon>Deinococcota</taxon>
        <taxon>Deinococci</taxon>
        <taxon>Deinococcales</taxon>
        <taxon>Deinococcaceae</taxon>
        <taxon>Deinococcus</taxon>
    </lineage>
</organism>
<reference evidence="2" key="1">
    <citation type="journal article" date="2019" name="Int. J. Syst. Evol. Microbiol.">
        <title>The Global Catalogue of Microorganisms (GCM) 10K type strain sequencing project: providing services to taxonomists for standard genome sequencing and annotation.</title>
        <authorList>
            <consortium name="The Broad Institute Genomics Platform"/>
            <consortium name="The Broad Institute Genome Sequencing Center for Infectious Disease"/>
            <person name="Wu L."/>
            <person name="Ma J."/>
        </authorList>
    </citation>
    <scope>NUCLEOTIDE SEQUENCE [LARGE SCALE GENOMIC DNA]</scope>
    <source>
        <strain evidence="2">CCUG 56029</strain>
    </source>
</reference>
<evidence type="ECO:0000313" key="1">
    <source>
        <dbReference type="EMBL" id="MFC4427204.1"/>
    </source>
</evidence>
<proteinExistence type="predicted"/>
<evidence type="ECO:0000313" key="2">
    <source>
        <dbReference type="Proteomes" id="UP001595998"/>
    </source>
</evidence>
<dbReference type="Proteomes" id="UP001595998">
    <property type="component" value="Unassembled WGS sequence"/>
</dbReference>
<accession>A0ABV8XNS7</accession>
<gene>
    <name evidence="1" type="ORF">ACFOZ9_13385</name>
</gene>
<comment type="caution">
    <text evidence="1">The sequence shown here is derived from an EMBL/GenBank/DDBJ whole genome shotgun (WGS) entry which is preliminary data.</text>
</comment>
<name>A0ABV8XNS7_9DEIO</name>
<keyword evidence="2" id="KW-1185">Reference proteome</keyword>
<dbReference type="RefSeq" id="WP_380040456.1">
    <property type="nucleotide sequence ID" value="NZ_JBHSEH010000018.1"/>
</dbReference>
<dbReference type="EMBL" id="JBHSEH010000018">
    <property type="protein sequence ID" value="MFC4427204.1"/>
    <property type="molecule type" value="Genomic_DNA"/>
</dbReference>
<sequence length="324" mass="36758">MPNVIIQPAAGVAARAHYTDTIQSPVPVDTLVRHLTGHILPRELDGLTEVPVWGVTPGARGQNTRLWAQIQRGDAALFYGQKRFFASSTVLAKLHAPEVARALWGEDPVGQTWEYLYFLDEITERDLPVETFNRVMNYNDRNIPQGFQVIGGIQAEALLTEFDLESGTVVPEVTLADYYTVTSLPAGDLDRRALVNQRREQRFLRRHLFQNQRAARCCLCGRWLPVELLVAAHIKRRADCTLEEKRDFQHLVAPMCQLGCDGLYERQYVVVDGHGIIRRNPGLSMTDDLKALVTHLEGRPCTAWHSGTQAYFAWHARHQRRRVS</sequence>